<feature type="compositionally biased region" description="Acidic residues" evidence="1">
    <location>
        <begin position="70"/>
        <end position="79"/>
    </location>
</feature>
<keyword evidence="3" id="KW-1185">Reference proteome</keyword>
<feature type="compositionally biased region" description="Low complexity" evidence="1">
    <location>
        <begin position="273"/>
        <end position="282"/>
    </location>
</feature>
<feature type="compositionally biased region" description="Gly residues" evidence="1">
    <location>
        <begin position="354"/>
        <end position="363"/>
    </location>
</feature>
<protein>
    <submittedName>
        <fullName evidence="2">Uncharacterized protein</fullName>
    </submittedName>
</protein>
<feature type="compositionally biased region" description="Basic residues" evidence="1">
    <location>
        <begin position="283"/>
        <end position="295"/>
    </location>
</feature>
<feature type="compositionally biased region" description="Basic residues" evidence="1">
    <location>
        <begin position="385"/>
        <end position="397"/>
    </location>
</feature>
<feature type="region of interest" description="Disordered" evidence="1">
    <location>
        <begin position="160"/>
        <end position="182"/>
    </location>
</feature>
<dbReference type="EMBL" id="KV784360">
    <property type="protein sequence ID" value="OEU14839.1"/>
    <property type="molecule type" value="Genomic_DNA"/>
</dbReference>
<feature type="compositionally biased region" description="Low complexity" evidence="1">
    <location>
        <begin position="364"/>
        <end position="373"/>
    </location>
</feature>
<feature type="compositionally biased region" description="Polar residues" evidence="1">
    <location>
        <begin position="329"/>
        <end position="347"/>
    </location>
</feature>
<evidence type="ECO:0000313" key="3">
    <source>
        <dbReference type="Proteomes" id="UP000095751"/>
    </source>
</evidence>
<feature type="compositionally biased region" description="Basic and acidic residues" evidence="1">
    <location>
        <begin position="167"/>
        <end position="178"/>
    </location>
</feature>
<gene>
    <name evidence="2" type="ORF">FRACYDRAFT_241396</name>
</gene>
<feature type="compositionally biased region" description="Low complexity" evidence="1">
    <location>
        <begin position="298"/>
        <end position="322"/>
    </location>
</feature>
<organism evidence="2 3">
    <name type="scientific">Fragilariopsis cylindrus CCMP1102</name>
    <dbReference type="NCBI Taxonomy" id="635003"/>
    <lineage>
        <taxon>Eukaryota</taxon>
        <taxon>Sar</taxon>
        <taxon>Stramenopiles</taxon>
        <taxon>Ochrophyta</taxon>
        <taxon>Bacillariophyta</taxon>
        <taxon>Bacillariophyceae</taxon>
        <taxon>Bacillariophycidae</taxon>
        <taxon>Bacillariales</taxon>
        <taxon>Bacillariaceae</taxon>
        <taxon>Fragilariopsis</taxon>
    </lineage>
</organism>
<dbReference type="AlphaFoldDB" id="A0A1E7F9M7"/>
<sequence>MMGSGSTSTSKRSLVLLCGATIAVGAAAYLLLRNEVTTTAVAVVAPREEVEKAPTVAIPTAADLLKYGSVDDDDDDVDNDVEKSSSSPSTVIETKKETPITSRSLPISTGANVTEVADLQKTTITRSDNNDGAVVAVTAKNNTSKSPIKPKTKKWLDRIATKKGNKKNKEEERNKTMNEDEIDTFLEDLSSAATTTTATTKEIPSPPALSTSEIVSPKEKPTNSETTSDVNKVEEVPPSTPWVGDVDEHYERTSSDSPTESNKPSIPFNEIPTTTTTTNVTSRNRRRRNRGKKKDKVAPATTTTTSPPTSSATTTTTTTTTTKGGAKQQLPTKNSTYVANTIRKTTPSSSNTTNGGGGGGGEEAGVAESSSATDPASIAADMAKNKKKRNRRKRKPKGTAQSAAVKEMKEFQQKG</sequence>
<reference evidence="2 3" key="1">
    <citation type="submission" date="2016-09" db="EMBL/GenBank/DDBJ databases">
        <title>Extensive genetic diversity and differential bi-allelic expression allows diatom success in the polar Southern Ocean.</title>
        <authorList>
            <consortium name="DOE Joint Genome Institute"/>
            <person name="Mock T."/>
            <person name="Otillar R.P."/>
            <person name="Strauss J."/>
            <person name="Dupont C."/>
            <person name="Frickenhaus S."/>
            <person name="Maumus F."/>
            <person name="Mcmullan M."/>
            <person name="Sanges R."/>
            <person name="Schmutz J."/>
            <person name="Toseland A."/>
            <person name="Valas R."/>
            <person name="Veluchamy A."/>
            <person name="Ward B.J."/>
            <person name="Allen A."/>
            <person name="Barry K."/>
            <person name="Falciatore A."/>
            <person name="Ferrante M."/>
            <person name="Fortunato A.E."/>
            <person name="Gloeckner G."/>
            <person name="Gruber A."/>
            <person name="Hipkin R."/>
            <person name="Janech M."/>
            <person name="Kroth P."/>
            <person name="Leese F."/>
            <person name="Lindquist E."/>
            <person name="Lyon B.R."/>
            <person name="Martin J."/>
            <person name="Mayer C."/>
            <person name="Parker M."/>
            <person name="Quesneville H."/>
            <person name="Raymond J."/>
            <person name="Uhlig C."/>
            <person name="Valentin K.U."/>
            <person name="Worden A.Z."/>
            <person name="Armbrust E.V."/>
            <person name="Bowler C."/>
            <person name="Green B."/>
            <person name="Moulton V."/>
            <person name="Van Oosterhout C."/>
            <person name="Grigoriev I."/>
        </authorList>
    </citation>
    <scope>NUCLEOTIDE SEQUENCE [LARGE SCALE GENOMIC DNA]</scope>
    <source>
        <strain evidence="2 3">CCMP1102</strain>
    </source>
</reference>
<accession>A0A1E7F9M7</accession>
<feature type="region of interest" description="Disordered" evidence="1">
    <location>
        <begin position="194"/>
        <end position="415"/>
    </location>
</feature>
<name>A0A1E7F9M7_9STRA</name>
<dbReference type="KEGG" id="fcy:FRACYDRAFT_241396"/>
<dbReference type="InParanoid" id="A0A1E7F9M7"/>
<proteinExistence type="predicted"/>
<evidence type="ECO:0000256" key="1">
    <source>
        <dbReference type="SAM" id="MobiDB-lite"/>
    </source>
</evidence>
<dbReference type="Proteomes" id="UP000095751">
    <property type="component" value="Unassembled WGS sequence"/>
</dbReference>
<feature type="region of interest" description="Disordered" evidence="1">
    <location>
        <begin position="69"/>
        <end position="103"/>
    </location>
</feature>
<feature type="compositionally biased region" description="Polar residues" evidence="1">
    <location>
        <begin position="255"/>
        <end position="264"/>
    </location>
</feature>
<feature type="compositionally biased region" description="Basic and acidic residues" evidence="1">
    <location>
        <begin position="406"/>
        <end position="415"/>
    </location>
</feature>
<evidence type="ECO:0000313" key="2">
    <source>
        <dbReference type="EMBL" id="OEU14839.1"/>
    </source>
</evidence>